<dbReference type="EMBL" id="JAHRIN010030262">
    <property type="protein sequence ID" value="MEQ2202024.1"/>
    <property type="molecule type" value="Genomic_DNA"/>
</dbReference>
<protein>
    <submittedName>
        <fullName evidence="1">Uncharacterized protein</fullName>
    </submittedName>
</protein>
<reference evidence="1 2" key="1">
    <citation type="submission" date="2021-06" db="EMBL/GenBank/DDBJ databases">
        <authorList>
            <person name="Palmer J.M."/>
        </authorList>
    </citation>
    <scope>NUCLEOTIDE SEQUENCE [LARGE SCALE GENOMIC DNA]</scope>
    <source>
        <strain evidence="1 2">XC_2019</strain>
        <tissue evidence="1">Muscle</tissue>
    </source>
</reference>
<proteinExistence type="predicted"/>
<gene>
    <name evidence="1" type="ORF">XENOCAPTIV_022579</name>
</gene>
<comment type="caution">
    <text evidence="1">The sequence shown here is derived from an EMBL/GenBank/DDBJ whole genome shotgun (WGS) entry which is preliminary data.</text>
</comment>
<evidence type="ECO:0000313" key="2">
    <source>
        <dbReference type="Proteomes" id="UP001434883"/>
    </source>
</evidence>
<accession>A0ABV0R1M3</accession>
<organism evidence="1 2">
    <name type="scientific">Xenoophorus captivus</name>
    <dbReference type="NCBI Taxonomy" id="1517983"/>
    <lineage>
        <taxon>Eukaryota</taxon>
        <taxon>Metazoa</taxon>
        <taxon>Chordata</taxon>
        <taxon>Craniata</taxon>
        <taxon>Vertebrata</taxon>
        <taxon>Euteleostomi</taxon>
        <taxon>Actinopterygii</taxon>
        <taxon>Neopterygii</taxon>
        <taxon>Teleostei</taxon>
        <taxon>Neoteleostei</taxon>
        <taxon>Acanthomorphata</taxon>
        <taxon>Ovalentaria</taxon>
        <taxon>Atherinomorphae</taxon>
        <taxon>Cyprinodontiformes</taxon>
        <taxon>Goodeidae</taxon>
        <taxon>Xenoophorus</taxon>
    </lineage>
</organism>
<sequence length="123" mass="14184">MDAYLRVYFEVTPHTYCFLVYHHVSSCIIQNIRKRTLDLHKSNSSLPTTLTCPRVPHLFKQFFASITTIGLLSAVQEGDRFCVTVMNVLWCDMCISTPEQNLILKQHLNATVGKLKIGHKWLF</sequence>
<evidence type="ECO:0000313" key="1">
    <source>
        <dbReference type="EMBL" id="MEQ2202024.1"/>
    </source>
</evidence>
<name>A0ABV0R1M3_9TELE</name>
<keyword evidence="2" id="KW-1185">Reference proteome</keyword>
<dbReference type="Proteomes" id="UP001434883">
    <property type="component" value="Unassembled WGS sequence"/>
</dbReference>